<gene>
    <name evidence="2" type="ORF">ACFFN0_06465</name>
</gene>
<feature type="region of interest" description="Disordered" evidence="1">
    <location>
        <begin position="376"/>
        <end position="396"/>
    </location>
</feature>
<name>A0ABV5V1J7_9MICO</name>
<evidence type="ECO:0000256" key="1">
    <source>
        <dbReference type="SAM" id="MobiDB-lite"/>
    </source>
</evidence>
<accession>A0ABV5V1J7</accession>
<organism evidence="2 3">
    <name type="scientific">Ornithinimicrobium kibberense</name>
    <dbReference type="NCBI Taxonomy" id="282060"/>
    <lineage>
        <taxon>Bacteria</taxon>
        <taxon>Bacillati</taxon>
        <taxon>Actinomycetota</taxon>
        <taxon>Actinomycetes</taxon>
        <taxon>Micrococcales</taxon>
        <taxon>Ornithinimicrobiaceae</taxon>
        <taxon>Ornithinimicrobium</taxon>
    </lineage>
</organism>
<dbReference type="SUPFAM" id="SSF53474">
    <property type="entry name" value="alpha/beta-Hydrolases"/>
    <property type="match status" value="1"/>
</dbReference>
<proteinExistence type="predicted"/>
<dbReference type="InterPro" id="IPR029058">
    <property type="entry name" value="AB_hydrolase_fold"/>
</dbReference>
<sequence>MGIVAADSEVGLPVVSQLRRYPQPAARLALRALGLASLGARNGVRMHRVLYPTTGVDGRPTVASGLVATPEGVRPHAVVSYQHATQTHRLHVPSAPHRLEGVMASLAFAGAGYVFVAPDYLGMGSSPGPHPYLHAETEGRAVVDLLAVLPRVLAEVGTAVPDRVALLGFSQGGHASLAALGELTRTAQPFEVAAVASVAGAHRLAETVGPAVLSGRSAHHTTYLAALATSYARVYGQPLASIVRERWARRLPILLDGRRSSMEVELALPRDPAHLLTRETVDDLVGAGEGWFPRRLAENSVGDVATTAPVRFYVGGQDVDAPAEDAHRAAALVRTHGGRAQVVHVGAVDHKGTALVAVGLTREWFDEVLAVPEAPADAVTTDEADDGSATERALAGRPRLRSVHLPTVHLPAVPRPAVHLPTVHLPTVHLPLDRLRHSA</sequence>
<keyword evidence="3" id="KW-1185">Reference proteome</keyword>
<dbReference type="EC" id="3.4.-.-" evidence="2"/>
<dbReference type="RefSeq" id="WP_141337612.1">
    <property type="nucleotide sequence ID" value="NZ_JBHMAX010000013.1"/>
</dbReference>
<dbReference type="PIRSF" id="PIRSF029171">
    <property type="entry name" value="Esterase_LipA"/>
    <property type="match status" value="1"/>
</dbReference>
<dbReference type="Gene3D" id="3.40.50.1820">
    <property type="entry name" value="alpha/beta hydrolase"/>
    <property type="match status" value="1"/>
</dbReference>
<dbReference type="GO" id="GO:0016787">
    <property type="term" value="F:hydrolase activity"/>
    <property type="evidence" value="ECO:0007669"/>
    <property type="project" value="UniProtKB-KW"/>
</dbReference>
<protein>
    <submittedName>
        <fullName evidence="2">Alpha/beta hydrolase family protein</fullName>
        <ecNumber evidence="2">3.4.-.-</ecNumber>
    </submittedName>
</protein>
<evidence type="ECO:0000313" key="3">
    <source>
        <dbReference type="Proteomes" id="UP001589613"/>
    </source>
</evidence>
<reference evidence="2 3" key="1">
    <citation type="submission" date="2024-09" db="EMBL/GenBank/DDBJ databases">
        <authorList>
            <person name="Sun Q."/>
            <person name="Mori K."/>
        </authorList>
    </citation>
    <scope>NUCLEOTIDE SEQUENCE [LARGE SCALE GENOMIC DNA]</scope>
    <source>
        <strain evidence="2 3">JCM 12763</strain>
    </source>
</reference>
<dbReference type="Proteomes" id="UP001589613">
    <property type="component" value="Unassembled WGS sequence"/>
</dbReference>
<comment type="caution">
    <text evidence="2">The sequence shown here is derived from an EMBL/GenBank/DDBJ whole genome shotgun (WGS) entry which is preliminary data.</text>
</comment>
<dbReference type="InterPro" id="IPR005152">
    <property type="entry name" value="Lipase_secreted"/>
</dbReference>
<dbReference type="PANTHER" id="PTHR34853:SF1">
    <property type="entry name" value="LIPASE 5"/>
    <property type="match status" value="1"/>
</dbReference>
<dbReference type="Gene3D" id="1.10.260.160">
    <property type="match status" value="1"/>
</dbReference>
<keyword evidence="2" id="KW-0378">Hydrolase</keyword>
<dbReference type="PANTHER" id="PTHR34853">
    <property type="match status" value="1"/>
</dbReference>
<evidence type="ECO:0000313" key="2">
    <source>
        <dbReference type="EMBL" id="MFB9731678.1"/>
    </source>
</evidence>
<dbReference type="EMBL" id="JBHMAX010000013">
    <property type="protein sequence ID" value="MFB9731678.1"/>
    <property type="molecule type" value="Genomic_DNA"/>
</dbReference>